<dbReference type="PANTHER" id="PTHR46289">
    <property type="entry name" value="52 KDA REPRESSOR OF THE INHIBITOR OF THE PROTEIN KINASE-LIKE PROTEIN-RELATED"/>
    <property type="match status" value="1"/>
</dbReference>
<dbReference type="GO" id="GO:0046983">
    <property type="term" value="F:protein dimerization activity"/>
    <property type="evidence" value="ECO:0007669"/>
    <property type="project" value="InterPro"/>
</dbReference>
<dbReference type="EMBL" id="CAJNOW010005403">
    <property type="protein sequence ID" value="CAF1448848.1"/>
    <property type="molecule type" value="Genomic_DNA"/>
</dbReference>
<dbReference type="Proteomes" id="UP000681967">
    <property type="component" value="Unassembled WGS sequence"/>
</dbReference>
<feature type="domain" description="HAT C-terminal dimerisation" evidence="1">
    <location>
        <begin position="195"/>
        <end position="267"/>
    </location>
</feature>
<dbReference type="OrthoDB" id="6601747at2759"/>
<proteinExistence type="predicted"/>
<dbReference type="InterPro" id="IPR008906">
    <property type="entry name" value="HATC_C_dom"/>
</dbReference>
<evidence type="ECO:0000313" key="4">
    <source>
        <dbReference type="EMBL" id="CAF4720881.1"/>
    </source>
</evidence>
<dbReference type="AlphaFoldDB" id="A0A814Q5A0"/>
<dbReference type="Proteomes" id="UP000663855">
    <property type="component" value="Unassembled WGS sequence"/>
</dbReference>
<dbReference type="EMBL" id="CAJOBH010122970">
    <property type="protein sequence ID" value="CAF4720881.1"/>
    <property type="molecule type" value="Genomic_DNA"/>
</dbReference>
<evidence type="ECO:0000259" key="1">
    <source>
        <dbReference type="Pfam" id="PF05699"/>
    </source>
</evidence>
<sequence length="293" mass="34135">MEYMVENADSETCANSRTYLKSVKDLDFVVCLFVVSRVFAILKPYIEMLQSKTCDSIQCYDNIQEVALHLVNLKYNDNKIDELANDLKIFSDDNDITLEIPRTNKFKTVIDYLKCIYEKFIDTTLLQLEKRFSRHQQIAVNIINLLPSTVVDTKSSDVIDVFTFYLSDLPSNNYDVVIGQFEMWQQKWKKIPERERPTNIVNTLKALVSVKAFHPNLNCLFEIFAVLPVRVATAERSFSAMKRIKTTLRNSINDKHLSDLAMIHIHRDISTNLNVENIINMFCKIKRRIKFTD</sequence>
<dbReference type="Pfam" id="PF05699">
    <property type="entry name" value="Dimer_Tnp_hAT"/>
    <property type="match status" value="1"/>
</dbReference>
<comment type="caution">
    <text evidence="2">The sequence shown here is derived from an EMBL/GenBank/DDBJ whole genome shotgun (WGS) entry which is preliminary data.</text>
</comment>
<accession>A0A814Q5A0</accession>
<protein>
    <recommendedName>
        <fullName evidence="1">HAT C-terminal dimerisation domain-containing protein</fullName>
    </recommendedName>
</protein>
<reference evidence="2" key="1">
    <citation type="submission" date="2021-02" db="EMBL/GenBank/DDBJ databases">
        <authorList>
            <person name="Nowell W R."/>
        </authorList>
    </citation>
    <scope>NUCLEOTIDE SEQUENCE</scope>
</reference>
<evidence type="ECO:0000313" key="2">
    <source>
        <dbReference type="EMBL" id="CAF1115016.1"/>
    </source>
</evidence>
<organism evidence="2 5">
    <name type="scientific">Rotaria magnacalcarata</name>
    <dbReference type="NCBI Taxonomy" id="392030"/>
    <lineage>
        <taxon>Eukaryota</taxon>
        <taxon>Metazoa</taxon>
        <taxon>Spiralia</taxon>
        <taxon>Gnathifera</taxon>
        <taxon>Rotifera</taxon>
        <taxon>Eurotatoria</taxon>
        <taxon>Bdelloidea</taxon>
        <taxon>Philodinida</taxon>
        <taxon>Philodinidae</taxon>
        <taxon>Rotaria</taxon>
    </lineage>
</organism>
<name>A0A814Q5A0_9BILA</name>
<gene>
    <name evidence="4" type="ORF">BYL167_LOCUS44875</name>
    <name evidence="2" type="ORF">CJN711_LOCUS7792</name>
    <name evidence="3" type="ORF">KQP761_LOCUS11896</name>
</gene>
<dbReference type="SUPFAM" id="SSF53098">
    <property type="entry name" value="Ribonuclease H-like"/>
    <property type="match status" value="1"/>
</dbReference>
<dbReference type="InterPro" id="IPR052958">
    <property type="entry name" value="IFN-induced_PKR_regulator"/>
</dbReference>
<dbReference type="EMBL" id="CAJNOV010002772">
    <property type="protein sequence ID" value="CAF1115016.1"/>
    <property type="molecule type" value="Genomic_DNA"/>
</dbReference>
<evidence type="ECO:0000313" key="5">
    <source>
        <dbReference type="Proteomes" id="UP000663855"/>
    </source>
</evidence>
<dbReference type="InterPro" id="IPR012337">
    <property type="entry name" value="RNaseH-like_sf"/>
</dbReference>
<evidence type="ECO:0000313" key="3">
    <source>
        <dbReference type="EMBL" id="CAF1448848.1"/>
    </source>
</evidence>
<dbReference type="PANTHER" id="PTHR46289:SF14">
    <property type="entry name" value="DUF4371 DOMAIN-CONTAINING PROTEIN"/>
    <property type="match status" value="1"/>
</dbReference>
<dbReference type="Proteomes" id="UP000663834">
    <property type="component" value="Unassembled WGS sequence"/>
</dbReference>